<evidence type="ECO:0000256" key="2">
    <source>
        <dbReference type="SAM" id="MobiDB-lite"/>
    </source>
</evidence>
<organism evidence="3 4">
    <name type="scientific">Symbiochloris irregularis</name>
    <dbReference type="NCBI Taxonomy" id="706552"/>
    <lineage>
        <taxon>Eukaryota</taxon>
        <taxon>Viridiplantae</taxon>
        <taxon>Chlorophyta</taxon>
        <taxon>core chlorophytes</taxon>
        <taxon>Trebouxiophyceae</taxon>
        <taxon>Trebouxiales</taxon>
        <taxon>Trebouxiaceae</taxon>
        <taxon>Symbiochloris</taxon>
    </lineage>
</organism>
<evidence type="ECO:0000256" key="1">
    <source>
        <dbReference type="SAM" id="Coils"/>
    </source>
</evidence>
<sequence length="348" mass="37688">MSSLLSADVQAELRDFQLRLGDLLLGGESSYAEGEDSRVEGPASSETSFDLQLPDKSLSSPAHEIGAEQSVTDLLSELQHKYDVEPVQRSSSSDSALHHCHSDNGLHPAAELAEQPEAVLEAYRQVVQQYQRRGKLAEELASAAEAARMAEGHMRASHARMLRELDAAKGAATEASRRAEYYASLDRDSTAQLSALKLDLQRLRRQLAKAQADSHHITQANDSPYIKWTGTGQPESSGKSFGGRDLRALTQQEREALPQTLEEAQAALLEAKSVAAEMLAVGEAAAQAAKARIAELEDECARLALEVGCRPTLAQMRTVQWQLAALRRTPSSCPASDSFAGTADKLEE</sequence>
<dbReference type="EMBL" id="JALJOQ010000002">
    <property type="protein sequence ID" value="KAK9813889.1"/>
    <property type="molecule type" value="Genomic_DNA"/>
</dbReference>
<protein>
    <submittedName>
        <fullName evidence="3">Uncharacterized protein</fullName>
    </submittedName>
</protein>
<gene>
    <name evidence="3" type="ORF">WJX73_003468</name>
</gene>
<proteinExistence type="predicted"/>
<dbReference type="Proteomes" id="UP001465755">
    <property type="component" value="Unassembled WGS sequence"/>
</dbReference>
<evidence type="ECO:0000313" key="4">
    <source>
        <dbReference type="Proteomes" id="UP001465755"/>
    </source>
</evidence>
<keyword evidence="4" id="KW-1185">Reference proteome</keyword>
<feature type="coiled-coil region" evidence="1">
    <location>
        <begin position="279"/>
        <end position="306"/>
    </location>
</feature>
<evidence type="ECO:0000313" key="3">
    <source>
        <dbReference type="EMBL" id="KAK9813889.1"/>
    </source>
</evidence>
<dbReference type="AlphaFoldDB" id="A0AAW1Q0F8"/>
<keyword evidence="1" id="KW-0175">Coiled coil</keyword>
<reference evidence="3 4" key="1">
    <citation type="journal article" date="2024" name="Nat. Commun.">
        <title>Phylogenomics reveals the evolutionary origins of lichenization in chlorophyte algae.</title>
        <authorList>
            <person name="Puginier C."/>
            <person name="Libourel C."/>
            <person name="Otte J."/>
            <person name="Skaloud P."/>
            <person name="Haon M."/>
            <person name="Grisel S."/>
            <person name="Petersen M."/>
            <person name="Berrin J.G."/>
            <person name="Delaux P.M."/>
            <person name="Dal Grande F."/>
            <person name="Keller J."/>
        </authorList>
    </citation>
    <scope>NUCLEOTIDE SEQUENCE [LARGE SCALE GENOMIC DNA]</scope>
    <source>
        <strain evidence="3 4">SAG 2036</strain>
    </source>
</reference>
<feature type="region of interest" description="Disordered" evidence="2">
    <location>
        <begin position="29"/>
        <end position="60"/>
    </location>
</feature>
<name>A0AAW1Q0F8_9CHLO</name>
<accession>A0AAW1Q0F8</accession>
<comment type="caution">
    <text evidence="3">The sequence shown here is derived from an EMBL/GenBank/DDBJ whole genome shotgun (WGS) entry which is preliminary data.</text>
</comment>
<feature type="coiled-coil region" evidence="1">
    <location>
        <begin position="193"/>
        <end position="220"/>
    </location>
</feature>